<gene>
    <name evidence="4" type="ORF">FISLV1_gp5</name>
</gene>
<keyword evidence="2" id="KW-1133">Transmembrane helix</keyword>
<evidence type="ECO:0000256" key="1">
    <source>
        <dbReference type="PROSITE-ProRule" id="PRU00723"/>
    </source>
</evidence>
<protein>
    <recommendedName>
        <fullName evidence="3">C3H1-type domain-containing protein</fullName>
    </recommendedName>
</protein>
<dbReference type="Proteomes" id="UP001157366">
    <property type="component" value="Segment"/>
</dbReference>
<evidence type="ECO:0000313" key="4">
    <source>
        <dbReference type="EMBL" id="UHM27655.1"/>
    </source>
</evidence>
<keyword evidence="5" id="KW-1185">Reference proteome</keyword>
<keyword evidence="1" id="KW-0863">Zinc-finger</keyword>
<name>A0A8K1XGQ0_9MONO</name>
<feature type="domain" description="C3H1-type" evidence="3">
    <location>
        <begin position="54"/>
        <end position="82"/>
    </location>
</feature>
<evidence type="ECO:0000256" key="2">
    <source>
        <dbReference type="SAM" id="Phobius"/>
    </source>
</evidence>
<keyword evidence="2" id="KW-0812">Transmembrane</keyword>
<organism evidence="4 5">
    <name type="scientific">Fushun ischnura senegalensis lispivirus 1</name>
    <dbReference type="NCBI Taxonomy" id="2905564"/>
    <lineage>
        <taxon>Viruses</taxon>
        <taxon>Riboviria</taxon>
        <taxon>Orthornavirae</taxon>
        <taxon>Negarnaviricota</taxon>
        <taxon>Haploviricotina</taxon>
        <taxon>Monjiviricetes</taxon>
        <taxon>Mononegavirales</taxon>
        <taxon>Lispiviridae</taxon>
        <taxon>Damravirus</taxon>
        <taxon>Damravirus fushunense</taxon>
    </lineage>
</organism>
<keyword evidence="1" id="KW-0862">Zinc</keyword>
<dbReference type="EMBL" id="MZ210022">
    <property type="protein sequence ID" value="UHM27655.1"/>
    <property type="molecule type" value="Viral_cRNA"/>
</dbReference>
<accession>A0A8K1XGQ0</accession>
<sequence>MSIRDLISGLQNSYLYRRRIVVLGLLALGTSVILSLIVIGKKSQDRSTKRIMDNSKQRNCQLQRKTGFCIKGSACTDTHDPSIQYDPRFTASHITALSNRINSMSDTITKQATELCNLRTQVKDQQDLINNLVGSLKMIGFSVQPTGQVDAHQGLQKSIDAIKTLPKLSDRSRKD</sequence>
<evidence type="ECO:0000313" key="5">
    <source>
        <dbReference type="Proteomes" id="UP001157366"/>
    </source>
</evidence>
<proteinExistence type="predicted"/>
<reference evidence="4" key="1">
    <citation type="submission" date="2021-05" db="EMBL/GenBank/DDBJ databases">
        <authorList>
            <person name="Feng G."/>
        </authorList>
    </citation>
    <scope>NUCLEOTIDE SEQUENCE</scope>
    <source>
        <strain evidence="4">QWXCFS47</strain>
    </source>
</reference>
<evidence type="ECO:0000259" key="3">
    <source>
        <dbReference type="PROSITE" id="PS50103"/>
    </source>
</evidence>
<keyword evidence="1" id="KW-0479">Metal-binding</keyword>
<feature type="transmembrane region" description="Helical" evidence="2">
    <location>
        <begin position="20"/>
        <end position="40"/>
    </location>
</feature>
<keyword evidence="2" id="KW-0472">Membrane</keyword>
<dbReference type="PROSITE" id="PS50103">
    <property type="entry name" value="ZF_C3H1"/>
    <property type="match status" value="1"/>
</dbReference>
<dbReference type="GO" id="GO:0008270">
    <property type="term" value="F:zinc ion binding"/>
    <property type="evidence" value="ECO:0007669"/>
    <property type="project" value="UniProtKB-KW"/>
</dbReference>
<feature type="zinc finger region" description="C3H1-type" evidence="1">
    <location>
        <begin position="54"/>
        <end position="82"/>
    </location>
</feature>
<dbReference type="InterPro" id="IPR000571">
    <property type="entry name" value="Znf_CCCH"/>
</dbReference>